<keyword evidence="2" id="KW-1185">Reference proteome</keyword>
<proteinExistence type="predicted"/>
<protein>
    <submittedName>
        <fullName evidence="1">16487_t:CDS:1</fullName>
    </submittedName>
</protein>
<accession>A0ACA9Q5N7</accession>
<dbReference type="Proteomes" id="UP000789525">
    <property type="component" value="Unassembled WGS sequence"/>
</dbReference>
<sequence length="85" mass="9468">MPSEIKFVRIKGELAIKLGRRFELFCCELLMRHFEELDAIVTHTGIESTSGHCFGSERSSQLSVIPSVALPGDLMMNKIHVGANH</sequence>
<reference evidence="1" key="1">
    <citation type="submission" date="2021-06" db="EMBL/GenBank/DDBJ databases">
        <authorList>
            <person name="Kallberg Y."/>
            <person name="Tangrot J."/>
            <person name="Rosling A."/>
        </authorList>
    </citation>
    <scope>NUCLEOTIDE SEQUENCE</scope>
    <source>
        <strain evidence="1">CL356</strain>
    </source>
</reference>
<evidence type="ECO:0000313" key="2">
    <source>
        <dbReference type="Proteomes" id="UP000789525"/>
    </source>
</evidence>
<gene>
    <name evidence="1" type="ORF">ACOLOM_LOCUS11999</name>
</gene>
<feature type="non-terminal residue" evidence="1">
    <location>
        <position position="85"/>
    </location>
</feature>
<evidence type="ECO:0000313" key="1">
    <source>
        <dbReference type="EMBL" id="CAG8737817.1"/>
    </source>
</evidence>
<organism evidence="1 2">
    <name type="scientific">Acaulospora colombiana</name>
    <dbReference type="NCBI Taxonomy" id="27376"/>
    <lineage>
        <taxon>Eukaryota</taxon>
        <taxon>Fungi</taxon>
        <taxon>Fungi incertae sedis</taxon>
        <taxon>Mucoromycota</taxon>
        <taxon>Glomeromycotina</taxon>
        <taxon>Glomeromycetes</taxon>
        <taxon>Diversisporales</taxon>
        <taxon>Acaulosporaceae</taxon>
        <taxon>Acaulospora</taxon>
    </lineage>
</organism>
<comment type="caution">
    <text evidence="1">The sequence shown here is derived from an EMBL/GenBank/DDBJ whole genome shotgun (WGS) entry which is preliminary data.</text>
</comment>
<name>A0ACA9Q5N7_9GLOM</name>
<dbReference type="EMBL" id="CAJVPT010046305">
    <property type="protein sequence ID" value="CAG8737817.1"/>
    <property type="molecule type" value="Genomic_DNA"/>
</dbReference>